<accession>A0A426X755</accession>
<dbReference type="Proteomes" id="UP000287651">
    <property type="component" value="Unassembled WGS sequence"/>
</dbReference>
<dbReference type="Gene3D" id="2.60.40.1180">
    <property type="entry name" value="Golgi alpha-mannosidase II"/>
    <property type="match status" value="1"/>
</dbReference>
<reference evidence="2 3" key="1">
    <citation type="journal article" date="2014" name="Agronomy (Basel)">
        <title>A Draft Genome Sequence for Ensete ventricosum, the Drought-Tolerant Tree Against Hunger.</title>
        <authorList>
            <person name="Harrison J."/>
            <person name="Moore K.A."/>
            <person name="Paszkiewicz K."/>
            <person name="Jones T."/>
            <person name="Grant M."/>
            <person name="Ambacheew D."/>
            <person name="Muzemil S."/>
            <person name="Studholme D.J."/>
        </authorList>
    </citation>
    <scope>NUCLEOTIDE SEQUENCE [LARGE SCALE GENOMIC DNA]</scope>
</reference>
<name>A0A426X755_ENSVE</name>
<dbReference type="InterPro" id="IPR041233">
    <property type="entry name" value="Melibiase_C"/>
</dbReference>
<dbReference type="AlphaFoldDB" id="A0A426X755"/>
<protein>
    <recommendedName>
        <fullName evidence="1">Alpha galactosidase C-terminal domain-containing protein</fullName>
    </recommendedName>
</protein>
<evidence type="ECO:0000259" key="1">
    <source>
        <dbReference type="Pfam" id="PF17801"/>
    </source>
</evidence>
<gene>
    <name evidence="2" type="ORF">B296_00050861</name>
</gene>
<feature type="domain" description="Alpha galactosidase C-terminal" evidence="1">
    <location>
        <begin position="45"/>
        <end position="87"/>
    </location>
</feature>
<dbReference type="InterPro" id="IPR013780">
    <property type="entry name" value="Glyco_hydro_b"/>
</dbReference>
<dbReference type="SUPFAM" id="SSF51011">
    <property type="entry name" value="Glycosyl hydrolase domain"/>
    <property type="match status" value="1"/>
</dbReference>
<comment type="caution">
    <text evidence="2">The sequence shown here is derived from an EMBL/GenBank/DDBJ whole genome shotgun (WGS) entry which is preliminary data.</text>
</comment>
<dbReference type="EMBL" id="AMZH03025248">
    <property type="protein sequence ID" value="RRT35297.1"/>
    <property type="molecule type" value="Genomic_DNA"/>
</dbReference>
<organism evidence="2 3">
    <name type="scientific">Ensete ventricosum</name>
    <name type="common">Abyssinian banana</name>
    <name type="synonym">Musa ensete</name>
    <dbReference type="NCBI Taxonomy" id="4639"/>
    <lineage>
        <taxon>Eukaryota</taxon>
        <taxon>Viridiplantae</taxon>
        <taxon>Streptophyta</taxon>
        <taxon>Embryophyta</taxon>
        <taxon>Tracheophyta</taxon>
        <taxon>Spermatophyta</taxon>
        <taxon>Magnoliopsida</taxon>
        <taxon>Liliopsida</taxon>
        <taxon>Zingiberales</taxon>
        <taxon>Musaceae</taxon>
        <taxon>Ensete</taxon>
    </lineage>
</organism>
<dbReference type="Pfam" id="PF17801">
    <property type="entry name" value="Melibiase_C"/>
    <property type="match status" value="1"/>
</dbReference>
<evidence type="ECO:0000313" key="2">
    <source>
        <dbReference type="EMBL" id="RRT35297.1"/>
    </source>
</evidence>
<proteinExistence type="predicted"/>
<sequence length="87" mass="9571">MQTLELLPELSFAALPTQVCQDELCSSQLRKEHFLLPLRVVSLCRLSGGRVAVVLWNRGSSQATITARWSDIGLSSSTVVSARDLWA</sequence>
<evidence type="ECO:0000313" key="3">
    <source>
        <dbReference type="Proteomes" id="UP000287651"/>
    </source>
</evidence>
<feature type="non-terminal residue" evidence="2">
    <location>
        <position position="87"/>
    </location>
</feature>